<dbReference type="InParanoid" id="S8DJD7"/>
<sequence length="50" mass="5239">ASKAGKKKRGPAVAEDEEPEEQEQEQDELDEAVNGQADGEDLATLAAGDV</sequence>
<keyword evidence="3" id="KW-1185">Reference proteome</keyword>
<reference evidence="2 3" key="1">
    <citation type="journal article" date="2012" name="Science">
        <title>The Paleozoic origin of enzymatic lignin decomposition reconstructed from 31 fungal genomes.</title>
        <authorList>
            <person name="Floudas D."/>
            <person name="Binder M."/>
            <person name="Riley R."/>
            <person name="Barry K."/>
            <person name="Blanchette R.A."/>
            <person name="Henrissat B."/>
            <person name="Martinez A.T."/>
            <person name="Otillar R."/>
            <person name="Spatafora J.W."/>
            <person name="Yadav J.S."/>
            <person name="Aerts A."/>
            <person name="Benoit I."/>
            <person name="Boyd A."/>
            <person name="Carlson A."/>
            <person name="Copeland A."/>
            <person name="Coutinho P.M."/>
            <person name="de Vries R.P."/>
            <person name="Ferreira P."/>
            <person name="Findley K."/>
            <person name="Foster B."/>
            <person name="Gaskell J."/>
            <person name="Glotzer D."/>
            <person name="Gorecki P."/>
            <person name="Heitman J."/>
            <person name="Hesse C."/>
            <person name="Hori C."/>
            <person name="Igarashi K."/>
            <person name="Jurgens J.A."/>
            <person name="Kallen N."/>
            <person name="Kersten P."/>
            <person name="Kohler A."/>
            <person name="Kuees U."/>
            <person name="Kumar T.K.A."/>
            <person name="Kuo A."/>
            <person name="LaButti K."/>
            <person name="Larrondo L.F."/>
            <person name="Lindquist E."/>
            <person name="Ling A."/>
            <person name="Lombard V."/>
            <person name="Lucas S."/>
            <person name="Lundell T."/>
            <person name="Martin R."/>
            <person name="McLaughlin D.J."/>
            <person name="Morgenstern I."/>
            <person name="Morin E."/>
            <person name="Murat C."/>
            <person name="Nagy L.G."/>
            <person name="Nolan M."/>
            <person name="Ohm R.A."/>
            <person name="Patyshakuliyeva A."/>
            <person name="Rokas A."/>
            <person name="Ruiz-Duenas F.J."/>
            <person name="Sabat G."/>
            <person name="Salamov A."/>
            <person name="Samejima M."/>
            <person name="Schmutz J."/>
            <person name="Slot J.C."/>
            <person name="St John F."/>
            <person name="Stenlid J."/>
            <person name="Sun H."/>
            <person name="Sun S."/>
            <person name="Syed K."/>
            <person name="Tsang A."/>
            <person name="Wiebenga A."/>
            <person name="Young D."/>
            <person name="Pisabarro A."/>
            <person name="Eastwood D.C."/>
            <person name="Martin F."/>
            <person name="Cullen D."/>
            <person name="Grigoriev I.V."/>
            <person name="Hibbett D.S."/>
        </authorList>
    </citation>
    <scope>NUCLEOTIDE SEQUENCE</scope>
    <source>
        <strain evidence="3">FP-58527</strain>
    </source>
</reference>
<evidence type="ECO:0000313" key="2">
    <source>
        <dbReference type="EMBL" id="EPS92952.1"/>
    </source>
</evidence>
<feature type="region of interest" description="Disordered" evidence="1">
    <location>
        <begin position="1"/>
        <end position="50"/>
    </location>
</feature>
<evidence type="ECO:0000256" key="1">
    <source>
        <dbReference type="SAM" id="MobiDB-lite"/>
    </source>
</evidence>
<gene>
    <name evidence="2" type="ORF">FOMPIDRAFT_1056416</name>
</gene>
<name>S8DJD7_FOMSC</name>
<feature type="compositionally biased region" description="Acidic residues" evidence="1">
    <location>
        <begin position="14"/>
        <end position="31"/>
    </location>
</feature>
<protein>
    <submittedName>
        <fullName evidence="2">Uncharacterized protein</fullName>
    </submittedName>
</protein>
<proteinExistence type="predicted"/>
<dbReference type="HOGENOM" id="CLU_3129717_0_0_1"/>
<accession>S8DJD7</accession>
<feature type="compositionally biased region" description="Basic residues" evidence="1">
    <location>
        <begin position="1"/>
        <end position="10"/>
    </location>
</feature>
<feature type="non-terminal residue" evidence="2">
    <location>
        <position position="1"/>
    </location>
</feature>
<dbReference type="Proteomes" id="UP000015241">
    <property type="component" value="Unassembled WGS sequence"/>
</dbReference>
<evidence type="ECO:0000313" key="3">
    <source>
        <dbReference type="Proteomes" id="UP000015241"/>
    </source>
</evidence>
<dbReference type="AlphaFoldDB" id="S8DJD7"/>
<organism evidence="2 3">
    <name type="scientific">Fomitopsis schrenkii</name>
    <name type="common">Brown rot fungus</name>
    <dbReference type="NCBI Taxonomy" id="2126942"/>
    <lineage>
        <taxon>Eukaryota</taxon>
        <taxon>Fungi</taxon>
        <taxon>Dikarya</taxon>
        <taxon>Basidiomycota</taxon>
        <taxon>Agaricomycotina</taxon>
        <taxon>Agaricomycetes</taxon>
        <taxon>Polyporales</taxon>
        <taxon>Fomitopsis</taxon>
    </lineage>
</organism>
<dbReference type="EMBL" id="KE504317">
    <property type="protein sequence ID" value="EPS92952.1"/>
    <property type="molecule type" value="Genomic_DNA"/>
</dbReference>